<feature type="transmembrane region" description="Helical" evidence="1">
    <location>
        <begin position="35"/>
        <end position="56"/>
    </location>
</feature>
<sequence>MSFGEKIRRVATLVGGGVLVLFGVLLAISPLPMGILLVAIGMGLLVMGSPRIAAWLRFNRTYNDTLDKQAAIATKHAPKKIAEALEKTDPRRRYD</sequence>
<keyword evidence="1" id="KW-1133">Transmembrane helix</keyword>
<evidence type="ECO:0000256" key="1">
    <source>
        <dbReference type="SAM" id="Phobius"/>
    </source>
</evidence>
<gene>
    <name evidence="2" type="ORF">ACFONP_02470</name>
</gene>
<proteinExistence type="predicted"/>
<organism evidence="2 3">
    <name type="scientific">Parvularcula lutaonensis</name>
    <dbReference type="NCBI Taxonomy" id="491923"/>
    <lineage>
        <taxon>Bacteria</taxon>
        <taxon>Pseudomonadati</taxon>
        <taxon>Pseudomonadota</taxon>
        <taxon>Alphaproteobacteria</taxon>
        <taxon>Parvularculales</taxon>
        <taxon>Parvularculaceae</taxon>
        <taxon>Parvularcula</taxon>
    </lineage>
</organism>
<accession>A0ABV7MB84</accession>
<keyword evidence="1" id="KW-0812">Transmembrane</keyword>
<reference evidence="3" key="1">
    <citation type="journal article" date="2019" name="Int. J. Syst. Evol. Microbiol.">
        <title>The Global Catalogue of Microorganisms (GCM) 10K type strain sequencing project: providing services to taxonomists for standard genome sequencing and annotation.</title>
        <authorList>
            <consortium name="The Broad Institute Genomics Platform"/>
            <consortium name="The Broad Institute Genome Sequencing Center for Infectious Disease"/>
            <person name="Wu L."/>
            <person name="Ma J."/>
        </authorList>
    </citation>
    <scope>NUCLEOTIDE SEQUENCE [LARGE SCALE GENOMIC DNA]</scope>
    <source>
        <strain evidence="3">KCTC 22245</strain>
    </source>
</reference>
<evidence type="ECO:0000313" key="3">
    <source>
        <dbReference type="Proteomes" id="UP001595607"/>
    </source>
</evidence>
<keyword evidence="1" id="KW-0472">Membrane</keyword>
<feature type="transmembrane region" description="Helical" evidence="1">
    <location>
        <begin position="12"/>
        <end position="29"/>
    </location>
</feature>
<dbReference type="EMBL" id="JBHRVA010000002">
    <property type="protein sequence ID" value="MFC3301596.1"/>
    <property type="molecule type" value="Genomic_DNA"/>
</dbReference>
<dbReference type="Proteomes" id="UP001595607">
    <property type="component" value="Unassembled WGS sequence"/>
</dbReference>
<evidence type="ECO:0008006" key="4">
    <source>
        <dbReference type="Google" id="ProtNLM"/>
    </source>
</evidence>
<protein>
    <recommendedName>
        <fullName evidence="4">Tellurium resistance protein TerC</fullName>
    </recommendedName>
</protein>
<comment type="caution">
    <text evidence="2">The sequence shown here is derived from an EMBL/GenBank/DDBJ whole genome shotgun (WGS) entry which is preliminary data.</text>
</comment>
<keyword evidence="3" id="KW-1185">Reference proteome</keyword>
<name>A0ABV7MB84_9PROT</name>
<evidence type="ECO:0000313" key="2">
    <source>
        <dbReference type="EMBL" id="MFC3301596.1"/>
    </source>
</evidence>
<dbReference type="RefSeq" id="WP_189572884.1">
    <property type="nucleotide sequence ID" value="NZ_BMXU01000001.1"/>
</dbReference>